<sequence>MLGYLQGTTYVLGSLLVLALLAVGTVGIIAEIKGTWHWAIHLESTVSYIGVFVAGVLLLLLPTAALLLIGRVIVDE</sequence>
<evidence type="ECO:0000313" key="3">
    <source>
        <dbReference type="Proteomes" id="UP000282007"/>
    </source>
</evidence>
<keyword evidence="3" id="KW-1185">Reference proteome</keyword>
<reference evidence="2 3" key="1">
    <citation type="submission" date="2018-07" db="EMBL/GenBank/DDBJ databases">
        <title>Genome sequences of Haloplanus aerogenes JCM 16430T.</title>
        <authorList>
            <person name="Kim Y.B."/>
            <person name="Roh S.W."/>
        </authorList>
    </citation>
    <scope>NUCLEOTIDE SEQUENCE [LARGE SCALE GENOMIC DNA]</scope>
    <source>
        <strain evidence="2 3">JCM 16430</strain>
    </source>
</reference>
<dbReference type="EMBL" id="CP034145">
    <property type="protein sequence ID" value="AZH27240.1"/>
    <property type="molecule type" value="Genomic_DNA"/>
</dbReference>
<organism evidence="2 3">
    <name type="scientific">Haloplanus aerogenes</name>
    <dbReference type="NCBI Taxonomy" id="660522"/>
    <lineage>
        <taxon>Archaea</taxon>
        <taxon>Methanobacteriati</taxon>
        <taxon>Methanobacteriota</taxon>
        <taxon>Stenosarchaea group</taxon>
        <taxon>Halobacteria</taxon>
        <taxon>Halobacteriales</taxon>
        <taxon>Haloferacaceae</taxon>
        <taxon>Haloplanus</taxon>
    </lineage>
</organism>
<dbReference type="Proteomes" id="UP000282007">
    <property type="component" value="Chromosome"/>
</dbReference>
<evidence type="ECO:0000256" key="1">
    <source>
        <dbReference type="SAM" id="Phobius"/>
    </source>
</evidence>
<keyword evidence="1" id="KW-0812">Transmembrane</keyword>
<proteinExistence type="predicted"/>
<accession>A0A3G8QXJ9</accession>
<feature type="transmembrane region" description="Helical" evidence="1">
    <location>
        <begin position="49"/>
        <end position="74"/>
    </location>
</feature>
<feature type="transmembrane region" description="Helical" evidence="1">
    <location>
        <begin position="7"/>
        <end position="29"/>
    </location>
</feature>
<dbReference type="AlphaFoldDB" id="A0A3G8QXJ9"/>
<protein>
    <submittedName>
        <fullName evidence="2">Uncharacterized protein</fullName>
    </submittedName>
</protein>
<evidence type="ECO:0000313" key="2">
    <source>
        <dbReference type="EMBL" id="AZH27240.1"/>
    </source>
</evidence>
<dbReference type="KEGG" id="haer:DU502_13690"/>
<name>A0A3G8QXJ9_9EURY</name>
<keyword evidence="1" id="KW-1133">Transmembrane helix</keyword>
<gene>
    <name evidence="2" type="ORF">DU502_13690</name>
</gene>
<keyword evidence="1" id="KW-0472">Membrane</keyword>